<dbReference type="GO" id="GO:0000981">
    <property type="term" value="F:DNA-binding transcription factor activity, RNA polymerase II-specific"/>
    <property type="evidence" value="ECO:0007669"/>
    <property type="project" value="InterPro"/>
</dbReference>
<dbReference type="InterPro" id="IPR044553">
    <property type="entry name" value="Bbox1_ANCHR"/>
</dbReference>
<dbReference type="VEuPathDB" id="FungiDB:CCM_07676"/>
<dbReference type="CDD" id="cd12148">
    <property type="entry name" value="fungal_TF_MHR"/>
    <property type="match status" value="1"/>
</dbReference>
<dbReference type="VEuPathDB" id="FungiDB:A9K55_007345"/>
<feature type="compositionally biased region" description="Basic and acidic residues" evidence="4">
    <location>
        <begin position="953"/>
        <end position="971"/>
    </location>
</feature>
<dbReference type="Pfam" id="PF04082">
    <property type="entry name" value="Fungal_trans"/>
    <property type="match status" value="1"/>
</dbReference>
<evidence type="ECO:0000313" key="6">
    <source>
        <dbReference type="EMBL" id="ATY62459.1"/>
    </source>
</evidence>
<dbReference type="InterPro" id="IPR001138">
    <property type="entry name" value="Zn2Cys6_DnaBD"/>
</dbReference>
<dbReference type="GO" id="GO:0008270">
    <property type="term" value="F:zinc ion binding"/>
    <property type="evidence" value="ECO:0007669"/>
    <property type="project" value="InterPro"/>
</dbReference>
<evidence type="ECO:0000256" key="1">
    <source>
        <dbReference type="ARBA" id="ARBA00004123"/>
    </source>
</evidence>
<evidence type="ECO:0000256" key="4">
    <source>
        <dbReference type="SAM" id="MobiDB-lite"/>
    </source>
</evidence>
<dbReference type="Pfam" id="PF22586">
    <property type="entry name" value="ANCHR-like_BBOX"/>
    <property type="match status" value="1"/>
</dbReference>
<feature type="compositionally biased region" description="Acidic residues" evidence="4">
    <location>
        <begin position="911"/>
        <end position="920"/>
    </location>
</feature>
<keyword evidence="6" id="KW-0238">DNA-binding</keyword>
<gene>
    <name evidence="6" type="ORF">A9K55_007345</name>
</gene>
<dbReference type="AlphaFoldDB" id="A0A2H4SH85"/>
<dbReference type="PANTHER" id="PTHR31001:SF40">
    <property type="entry name" value="ZN(II)2CYS6 TRANSCRIPTION FACTOR (EUROFUNG)"/>
    <property type="match status" value="1"/>
</dbReference>
<organism evidence="6 7">
    <name type="scientific">Cordyceps militaris</name>
    <name type="common">Caterpillar fungus</name>
    <name type="synonym">Clavaria militaris</name>
    <dbReference type="NCBI Taxonomy" id="73501"/>
    <lineage>
        <taxon>Eukaryota</taxon>
        <taxon>Fungi</taxon>
        <taxon>Dikarya</taxon>
        <taxon>Ascomycota</taxon>
        <taxon>Pezizomycotina</taxon>
        <taxon>Sordariomycetes</taxon>
        <taxon>Hypocreomycetidae</taxon>
        <taxon>Hypocreales</taxon>
        <taxon>Cordycipitaceae</taxon>
        <taxon>Cordyceps</taxon>
    </lineage>
</organism>
<protein>
    <submittedName>
        <fullName evidence="6">Zn(2)-C6 fungal-type DNA-binding domain</fullName>
    </submittedName>
</protein>
<feature type="compositionally biased region" description="Acidic residues" evidence="4">
    <location>
        <begin position="874"/>
        <end position="883"/>
    </location>
</feature>
<name>A0A2H4SH85_CORMI</name>
<feature type="region of interest" description="Disordered" evidence="4">
    <location>
        <begin position="61"/>
        <end position="87"/>
    </location>
</feature>
<accession>A0A2H4SH85</accession>
<dbReference type="SUPFAM" id="SSF57701">
    <property type="entry name" value="Zn2/Cys6 DNA-binding domain"/>
    <property type="match status" value="1"/>
</dbReference>
<dbReference type="Gene3D" id="4.10.240.10">
    <property type="entry name" value="Zn(2)-C6 fungal-type DNA-binding domain"/>
    <property type="match status" value="1"/>
</dbReference>
<dbReference type="SMART" id="SM00906">
    <property type="entry name" value="Fungal_trans"/>
    <property type="match status" value="1"/>
</dbReference>
<dbReference type="OrthoDB" id="6612291at2759"/>
<dbReference type="GO" id="GO:0003677">
    <property type="term" value="F:DNA binding"/>
    <property type="evidence" value="ECO:0007669"/>
    <property type="project" value="UniProtKB-KW"/>
</dbReference>
<dbReference type="PANTHER" id="PTHR31001">
    <property type="entry name" value="UNCHARACTERIZED TRANSCRIPTIONAL REGULATORY PROTEIN"/>
    <property type="match status" value="1"/>
</dbReference>
<reference evidence="6 7" key="1">
    <citation type="journal article" date="2017" name="BMC Genomics">
        <title>Chromosome level assembly and secondary metabolite potential of the parasitic fungus Cordyceps militaris.</title>
        <authorList>
            <person name="Kramer G.J."/>
            <person name="Nodwell J.R."/>
        </authorList>
    </citation>
    <scope>NUCLEOTIDE SEQUENCE [LARGE SCALE GENOMIC DNA]</scope>
    <source>
        <strain evidence="6 7">ATCC 34164</strain>
    </source>
</reference>
<feature type="region of interest" description="Disordered" evidence="4">
    <location>
        <begin position="835"/>
        <end position="1008"/>
    </location>
</feature>
<dbReference type="InterPro" id="IPR050613">
    <property type="entry name" value="Sec_Metabolite_Reg"/>
</dbReference>
<comment type="subcellular location">
    <subcellularLocation>
        <location evidence="1">Nucleus</location>
    </subcellularLocation>
</comment>
<dbReference type="CDD" id="cd19817">
    <property type="entry name" value="Bbox1_ANCHR-like"/>
    <property type="match status" value="1"/>
</dbReference>
<evidence type="ECO:0000313" key="7">
    <source>
        <dbReference type="Proteomes" id="UP000323067"/>
    </source>
</evidence>
<feature type="compositionally biased region" description="Polar residues" evidence="4">
    <location>
        <begin position="990"/>
        <end position="999"/>
    </location>
</feature>
<evidence type="ECO:0000259" key="5">
    <source>
        <dbReference type="PROSITE" id="PS50048"/>
    </source>
</evidence>
<dbReference type="Proteomes" id="UP000323067">
    <property type="component" value="Chromosome vii"/>
</dbReference>
<feature type="compositionally biased region" description="Basic and acidic residues" evidence="4">
    <location>
        <begin position="858"/>
        <end position="872"/>
    </location>
</feature>
<dbReference type="CDD" id="cd00067">
    <property type="entry name" value="GAL4"/>
    <property type="match status" value="1"/>
</dbReference>
<dbReference type="EMBL" id="CP023324">
    <property type="protein sequence ID" value="ATY62459.1"/>
    <property type="molecule type" value="Genomic_DNA"/>
</dbReference>
<dbReference type="SUPFAM" id="SSF57845">
    <property type="entry name" value="B-box zinc-binding domain"/>
    <property type="match status" value="1"/>
</dbReference>
<keyword evidence="2" id="KW-0479">Metal-binding</keyword>
<dbReference type="GO" id="GO:0005634">
    <property type="term" value="C:nucleus"/>
    <property type="evidence" value="ECO:0007669"/>
    <property type="project" value="UniProtKB-SubCell"/>
</dbReference>
<sequence>MLSPRSRARSPHATAVPRRRNGRPQACEPCRGRKVGCDHQLPVCSRCRKGRIEHKCIYLVAKNPPSPTPPRTRELPSNLPSPDRPARTRIVTSPRTARQGHAAIDARPSESVRYEALGYMGATSFSIDLEEAQRRLMSMPGAEGPVSSVPPSDAPSLSLRDFNPPAAAINVIRNIPDRASSYYLFETYRNIHDAWCRLAARWLLHSLWDTFGDILEGDRSDESLSVMAKKLCRNTSSVLREDHKDPKEWFNEFSGHNMRWECIGILFAYWSSGLLSLPRETFKGSCKALNDMDRRSALEFYKELVADCANLCWNAGSGNTLLCFLLFKRSLLQSNIGGDGVDPDIRHFRLHGDLVALTTYLGLHTSSAAFGDRSVSVQIRRRLFAGVFNIDKLIAIFTGRPPLLSRRFISVSEPLDISDEELLQVPPRQGAPYAGIDRAGWSLGNKILHVSPLRARLMMAYTRDSILEIALRNTLMACEAPLLELKQQANRMYDGFPSSLKYAADDLLNPALDHVQVYTRLHITLEHLHNVFFVERLLSKMQEGVTAELVRISLEIIELSLIPFTNRQLTTGVMCDIDWLLMAYGAPAGGVLCMELLRPAAASSGASGVKKSTMIQSLSMLVGCLNAVPPDAPNYGVSATLKKIIEQVLDRVLDPPAETTGQEFSVEGWETDFLVDAADLFNSDLLDTFDCASARHVHMSGEPGTSMVNNVDKSLLDRLQALRGGPAGSLAAQAPQEIKIDVIERAKTPSKEDALTARLRSLREGSATPEPEGLRASPKPAAQRAFAPSEKKGPVASGASQEAESYKDNFEDVFETDDDTLQELLADVTPDEELAAAGAHEPSDEQVRALLEQLADGIPKDVEAQTRRRSSSDSELDSDDSDGEAMKRKVKDTIERYQDEAAAEAPRQGKEEDEEDEEDFQDPHDEATHDAEAADLGLPSVPSDLQHLSPQTGDRRRDKPDLDDITARLEALRAPSHNTDGGGDDEGSLSLPSVPTSRPSAKPATRLQSRTTYTDDDVHSWCTVCLDDATLRCLDCDDDAYCARCWREMHLGPAAAFDDRSHRAVQFTKDKKKKEAPRKVALGA</sequence>
<feature type="compositionally biased region" description="Basic and acidic residues" evidence="4">
    <location>
        <begin position="884"/>
        <end position="899"/>
    </location>
</feature>
<dbReference type="InterPro" id="IPR007219">
    <property type="entry name" value="XnlR_reg_dom"/>
</dbReference>
<dbReference type="SMART" id="SM00066">
    <property type="entry name" value="GAL4"/>
    <property type="match status" value="1"/>
</dbReference>
<proteinExistence type="predicted"/>
<feature type="compositionally biased region" description="Basic residues" evidence="4">
    <location>
        <begin position="1"/>
        <end position="10"/>
    </location>
</feature>
<feature type="domain" description="Zn(2)-C6 fungal-type" evidence="5">
    <location>
        <begin position="26"/>
        <end position="58"/>
    </location>
</feature>
<dbReference type="Pfam" id="PF00172">
    <property type="entry name" value="Zn_clus"/>
    <property type="match status" value="1"/>
</dbReference>
<keyword evidence="3" id="KW-0539">Nucleus</keyword>
<feature type="region of interest" description="Disordered" evidence="4">
    <location>
        <begin position="1"/>
        <end position="26"/>
    </location>
</feature>
<dbReference type="GO" id="GO:0006351">
    <property type="term" value="P:DNA-templated transcription"/>
    <property type="evidence" value="ECO:0007669"/>
    <property type="project" value="InterPro"/>
</dbReference>
<dbReference type="InterPro" id="IPR036864">
    <property type="entry name" value="Zn2-C6_fun-type_DNA-bd_sf"/>
</dbReference>
<feature type="region of interest" description="Disordered" evidence="4">
    <location>
        <begin position="760"/>
        <end position="806"/>
    </location>
</feature>
<feature type="compositionally biased region" description="Basic and acidic residues" evidence="4">
    <location>
        <begin position="921"/>
        <end position="932"/>
    </location>
</feature>
<evidence type="ECO:0000256" key="2">
    <source>
        <dbReference type="ARBA" id="ARBA00022723"/>
    </source>
</evidence>
<dbReference type="PROSITE" id="PS00463">
    <property type="entry name" value="ZN2_CY6_FUNGAL_1"/>
    <property type="match status" value="1"/>
</dbReference>
<evidence type="ECO:0000256" key="3">
    <source>
        <dbReference type="ARBA" id="ARBA00023242"/>
    </source>
</evidence>
<dbReference type="PROSITE" id="PS50048">
    <property type="entry name" value="ZN2_CY6_FUNGAL_2"/>
    <property type="match status" value="1"/>
</dbReference>